<sequence>MQRRNLLWPRQLSGRRRLAEPQAEEEGGLTPFEAEPNAVEEAERTRLEYERLRKKYGLLTPVRFIFHISLVPCAPRLLGPLCPAAVYISCPTFSARARWLVSAAKLSRCWLHRAVCGCSHPTRPARPRLDPSISSSSSAFGSLAFFCGLSDVGCPCIFAKLELRMLVSLAASRRCSTRDYEALACRGRDPKRTGGHRAPAQNGTKSGLDAVSSHKELAVRVPNPHRARGTFARSLPVTLLLWIPPRRG</sequence>
<gene>
    <name evidence="2" type="ORF">DFH08DRAFT_951464</name>
</gene>
<dbReference type="Proteomes" id="UP001218218">
    <property type="component" value="Unassembled WGS sequence"/>
</dbReference>
<name>A0AAD7F0V2_9AGAR</name>
<dbReference type="EMBL" id="JARIHO010000005">
    <property type="protein sequence ID" value="KAJ7360817.1"/>
    <property type="molecule type" value="Genomic_DNA"/>
</dbReference>
<protein>
    <submittedName>
        <fullName evidence="2">Uncharacterized protein</fullName>
    </submittedName>
</protein>
<accession>A0AAD7F0V2</accession>
<proteinExistence type="predicted"/>
<feature type="region of interest" description="Disordered" evidence="1">
    <location>
        <begin position="190"/>
        <end position="209"/>
    </location>
</feature>
<dbReference type="AlphaFoldDB" id="A0AAD7F0V2"/>
<comment type="caution">
    <text evidence="2">The sequence shown here is derived from an EMBL/GenBank/DDBJ whole genome shotgun (WGS) entry which is preliminary data.</text>
</comment>
<evidence type="ECO:0000256" key="1">
    <source>
        <dbReference type="SAM" id="MobiDB-lite"/>
    </source>
</evidence>
<evidence type="ECO:0000313" key="2">
    <source>
        <dbReference type="EMBL" id="KAJ7360817.1"/>
    </source>
</evidence>
<reference evidence="2" key="1">
    <citation type="submission" date="2023-03" db="EMBL/GenBank/DDBJ databases">
        <title>Massive genome expansion in bonnet fungi (Mycena s.s.) driven by repeated elements and novel gene families across ecological guilds.</title>
        <authorList>
            <consortium name="Lawrence Berkeley National Laboratory"/>
            <person name="Harder C.B."/>
            <person name="Miyauchi S."/>
            <person name="Viragh M."/>
            <person name="Kuo A."/>
            <person name="Thoen E."/>
            <person name="Andreopoulos B."/>
            <person name="Lu D."/>
            <person name="Skrede I."/>
            <person name="Drula E."/>
            <person name="Henrissat B."/>
            <person name="Morin E."/>
            <person name="Kohler A."/>
            <person name="Barry K."/>
            <person name="LaButti K."/>
            <person name="Morin E."/>
            <person name="Salamov A."/>
            <person name="Lipzen A."/>
            <person name="Mereny Z."/>
            <person name="Hegedus B."/>
            <person name="Baldrian P."/>
            <person name="Stursova M."/>
            <person name="Weitz H."/>
            <person name="Taylor A."/>
            <person name="Grigoriev I.V."/>
            <person name="Nagy L.G."/>
            <person name="Martin F."/>
            <person name="Kauserud H."/>
        </authorList>
    </citation>
    <scope>NUCLEOTIDE SEQUENCE</scope>
    <source>
        <strain evidence="2">CBHHK002</strain>
    </source>
</reference>
<evidence type="ECO:0000313" key="3">
    <source>
        <dbReference type="Proteomes" id="UP001218218"/>
    </source>
</evidence>
<organism evidence="2 3">
    <name type="scientific">Mycena albidolilacea</name>
    <dbReference type="NCBI Taxonomy" id="1033008"/>
    <lineage>
        <taxon>Eukaryota</taxon>
        <taxon>Fungi</taxon>
        <taxon>Dikarya</taxon>
        <taxon>Basidiomycota</taxon>
        <taxon>Agaricomycotina</taxon>
        <taxon>Agaricomycetes</taxon>
        <taxon>Agaricomycetidae</taxon>
        <taxon>Agaricales</taxon>
        <taxon>Marasmiineae</taxon>
        <taxon>Mycenaceae</taxon>
        <taxon>Mycena</taxon>
    </lineage>
</organism>
<keyword evidence="3" id="KW-1185">Reference proteome</keyword>